<protein>
    <submittedName>
        <fullName evidence="1">Uncharacterized protein</fullName>
    </submittedName>
</protein>
<dbReference type="Proteomes" id="UP001234297">
    <property type="component" value="Chromosome 3"/>
</dbReference>
<sequence>MDGSDAEPKGLVALFEGVLNKTGPREDLRKLVDPRLGDSYPIDSVHKMAQLAKACTQENPQLRPSMRTVVVALMALSSSDNLDVGSFYENQALVNVMSER</sequence>
<organism evidence="1 2">
    <name type="scientific">Persea americana</name>
    <name type="common">Avocado</name>
    <dbReference type="NCBI Taxonomy" id="3435"/>
    <lineage>
        <taxon>Eukaryota</taxon>
        <taxon>Viridiplantae</taxon>
        <taxon>Streptophyta</taxon>
        <taxon>Embryophyta</taxon>
        <taxon>Tracheophyta</taxon>
        <taxon>Spermatophyta</taxon>
        <taxon>Magnoliopsida</taxon>
        <taxon>Magnoliidae</taxon>
        <taxon>Laurales</taxon>
        <taxon>Lauraceae</taxon>
        <taxon>Persea</taxon>
    </lineage>
</organism>
<gene>
    <name evidence="1" type="ORF">MRB53_012049</name>
</gene>
<accession>A0ACC2LW97</accession>
<evidence type="ECO:0000313" key="2">
    <source>
        <dbReference type="Proteomes" id="UP001234297"/>
    </source>
</evidence>
<keyword evidence="2" id="KW-1185">Reference proteome</keyword>
<reference evidence="1 2" key="1">
    <citation type="journal article" date="2022" name="Hortic Res">
        <title>A haplotype resolved chromosomal level avocado genome allows analysis of novel avocado genes.</title>
        <authorList>
            <person name="Nath O."/>
            <person name="Fletcher S.J."/>
            <person name="Hayward A."/>
            <person name="Shaw L.M."/>
            <person name="Masouleh A.K."/>
            <person name="Furtado A."/>
            <person name="Henry R.J."/>
            <person name="Mitter N."/>
        </authorList>
    </citation>
    <scope>NUCLEOTIDE SEQUENCE [LARGE SCALE GENOMIC DNA]</scope>
    <source>
        <strain evidence="2">cv. Hass</strain>
    </source>
</reference>
<name>A0ACC2LW97_PERAE</name>
<dbReference type="EMBL" id="CM056811">
    <property type="protein sequence ID" value="KAJ8637782.1"/>
    <property type="molecule type" value="Genomic_DNA"/>
</dbReference>
<comment type="caution">
    <text evidence="1">The sequence shown here is derived from an EMBL/GenBank/DDBJ whole genome shotgun (WGS) entry which is preliminary data.</text>
</comment>
<proteinExistence type="predicted"/>
<evidence type="ECO:0000313" key="1">
    <source>
        <dbReference type="EMBL" id="KAJ8637782.1"/>
    </source>
</evidence>